<name>A0A0B0D9U7_9MICC</name>
<dbReference type="Gene3D" id="1.20.1260.10">
    <property type="match status" value="1"/>
</dbReference>
<organism evidence="1 2">
    <name type="scientific">Kocuria marina</name>
    <dbReference type="NCBI Taxonomy" id="223184"/>
    <lineage>
        <taxon>Bacteria</taxon>
        <taxon>Bacillati</taxon>
        <taxon>Actinomycetota</taxon>
        <taxon>Actinomycetes</taxon>
        <taxon>Micrococcales</taxon>
        <taxon>Micrococcaceae</taxon>
        <taxon>Kocuria</taxon>
    </lineage>
</organism>
<evidence type="ECO:0000313" key="1">
    <source>
        <dbReference type="EMBL" id="KHE74766.1"/>
    </source>
</evidence>
<dbReference type="Proteomes" id="UP000030664">
    <property type="component" value="Unassembled WGS sequence"/>
</dbReference>
<dbReference type="SUPFAM" id="SSF47240">
    <property type="entry name" value="Ferritin-like"/>
    <property type="match status" value="1"/>
</dbReference>
<sequence>MSSNVITTYLQDHHAGSAAGVDVFRRVAEGHGDPEVREQVERLVPEIARDQTSLEDIMSMVGAKPALHKDLPAKAGEKLARLKPNERIKERSPLSDIEELEGLVAAVHVKGLGWRLLLEVPDERLDKDLLQNLYERAQEQEKTLESLRLGQAKKLTES</sequence>
<dbReference type="InterPro" id="IPR009078">
    <property type="entry name" value="Ferritin-like_SF"/>
</dbReference>
<dbReference type="RefSeq" id="WP_035961134.1">
    <property type="nucleotide sequence ID" value="NZ_JROM01000016.1"/>
</dbReference>
<dbReference type="EMBL" id="JROM01000016">
    <property type="protein sequence ID" value="KHE74766.1"/>
    <property type="molecule type" value="Genomic_DNA"/>
</dbReference>
<accession>A0A0B0D9U7</accession>
<gene>
    <name evidence="1" type="ORF">AS25_02755</name>
</gene>
<protein>
    <submittedName>
        <fullName evidence="1">Uncharacterized protein</fullName>
    </submittedName>
</protein>
<comment type="caution">
    <text evidence="1">The sequence shown here is derived from an EMBL/GenBank/DDBJ whole genome shotgun (WGS) entry which is preliminary data.</text>
</comment>
<evidence type="ECO:0000313" key="2">
    <source>
        <dbReference type="Proteomes" id="UP000030664"/>
    </source>
</evidence>
<dbReference type="eggNOG" id="COG3427">
    <property type="taxonomic scope" value="Bacteria"/>
</dbReference>
<proteinExistence type="predicted"/>
<dbReference type="STRING" id="223184.AS25_02755"/>
<dbReference type="InterPro" id="IPR012347">
    <property type="entry name" value="Ferritin-like"/>
</dbReference>
<dbReference type="AlphaFoldDB" id="A0A0B0D9U7"/>
<reference evidence="1 2" key="1">
    <citation type="submission" date="2014-09" db="EMBL/GenBank/DDBJ databases">
        <title>High-quality draft genome sequence of Kocuria marina SO9-6, an actinobacterium isolated from a copper mine.</title>
        <authorList>
            <person name="Castro D.B."/>
            <person name="Pereira L.B."/>
            <person name="Silva M.V."/>
            <person name="Silva B.P."/>
            <person name="Zanardi B.R."/>
            <person name="Carlos C."/>
            <person name="Belgini D.R."/>
            <person name="Limache E.G."/>
            <person name="Lacerda G.V."/>
            <person name="Nery M.B."/>
            <person name="Gomes M.B."/>
            <person name="Souza S."/>
            <person name="Silva T.M."/>
            <person name="Rodrigues V.D."/>
            <person name="Paulino L.C."/>
            <person name="Vicentini R."/>
            <person name="Ferraz L.F."/>
            <person name="Ottoboni L.M."/>
        </authorList>
    </citation>
    <scope>NUCLEOTIDE SEQUENCE [LARGE SCALE GENOMIC DNA]</scope>
    <source>
        <strain evidence="1 2">SO9-6</strain>
    </source>
</reference>